<dbReference type="InterPro" id="IPR000387">
    <property type="entry name" value="Tyr_Pase_dom"/>
</dbReference>
<dbReference type="PROSITE" id="PS00383">
    <property type="entry name" value="TYR_PHOSPHATASE_1"/>
    <property type="match status" value="1"/>
</dbReference>
<evidence type="ECO:0000256" key="1">
    <source>
        <dbReference type="ARBA" id="ARBA00004496"/>
    </source>
</evidence>
<dbReference type="PROSITE" id="PS50054">
    <property type="entry name" value="TYR_PHOSPHATASE_DUAL"/>
    <property type="match status" value="1"/>
</dbReference>
<accession>A0A8K0NH32</accession>
<dbReference type="FunFam" id="3.90.190.10:FF:000035">
    <property type="entry name" value="Tyrosine phosphatase, putative"/>
    <property type="match status" value="1"/>
</dbReference>
<dbReference type="PROSITE" id="PS50056">
    <property type="entry name" value="TYR_PHOSPHATASE_2"/>
    <property type="match status" value="1"/>
</dbReference>
<dbReference type="OrthoDB" id="6375174at2759"/>
<dbReference type="InterPro" id="IPR029021">
    <property type="entry name" value="Prot-tyrosine_phosphatase-like"/>
</dbReference>
<dbReference type="InterPro" id="IPR016130">
    <property type="entry name" value="Tyr_Pase_AS"/>
</dbReference>
<comment type="similarity">
    <text evidence="5">Belongs to the protein-tyrosine phosphatase family. Atypical dual-specificity phosphatase Siw14-like subfamily.</text>
</comment>
<keyword evidence="3" id="KW-0963">Cytoplasm</keyword>
<evidence type="ECO:0000256" key="2">
    <source>
        <dbReference type="ARBA" id="ARBA00012527"/>
    </source>
</evidence>
<evidence type="ECO:0000256" key="9">
    <source>
        <dbReference type="SAM" id="Phobius"/>
    </source>
</evidence>
<dbReference type="PANTHER" id="PTHR31126:SF48">
    <property type="entry name" value="INOSITOL PHOSPHATASE SIW14"/>
    <property type="match status" value="1"/>
</dbReference>
<sequence length="284" mass="31762">MGSAYISRRSSWNSLEDEAVQAAEDMEAAQRSCPMSWEKQATFSHPQNMVSNNTEAQTSMISGGTSGTQPSEKSYHHPRPAVDGLPVNFGLVVPGVYRSSYPKPEDYHFLGGLKLKTVVTLVKREEVDHDLLAFVNANGINQVIFNMKGTKKEAIPIGTMRPILELVLDRSNYPLLVHCNHGKHRTGCVVAAIRLLSGWQLNMAIDEYKTYAAPKIRDCDVDYIKDLQCTPLQGLYSLHAGRTARFTPVQVRTLFRALLFSTFVMVLWLLSGSQMRRIDDTDIT</sequence>
<dbReference type="Pfam" id="PF03162">
    <property type="entry name" value="Y_phosphatase2"/>
    <property type="match status" value="1"/>
</dbReference>
<feature type="region of interest" description="Disordered" evidence="8">
    <location>
        <begin position="58"/>
        <end position="79"/>
    </location>
</feature>
<feature type="compositionally biased region" description="Polar residues" evidence="8">
    <location>
        <begin position="58"/>
        <end position="72"/>
    </location>
</feature>
<dbReference type="PANTHER" id="PTHR31126">
    <property type="entry name" value="TYROSINE-PROTEIN PHOSPHATASE"/>
    <property type="match status" value="1"/>
</dbReference>
<dbReference type="EMBL" id="SRPY01000576">
    <property type="protein sequence ID" value="KAG5921172.1"/>
    <property type="molecule type" value="Genomic_DNA"/>
</dbReference>
<evidence type="ECO:0000256" key="4">
    <source>
        <dbReference type="ARBA" id="ARBA00022801"/>
    </source>
</evidence>
<keyword evidence="4" id="KW-0378">Hydrolase</keyword>
<dbReference type="GO" id="GO:0016791">
    <property type="term" value="F:phosphatase activity"/>
    <property type="evidence" value="ECO:0007669"/>
    <property type="project" value="TreeGrafter"/>
</dbReference>
<evidence type="ECO:0000259" key="11">
    <source>
        <dbReference type="PROSITE" id="PS50056"/>
    </source>
</evidence>
<comment type="catalytic activity">
    <reaction evidence="6">
        <text>5-diphospho-1D-myo-inositol 1,2,3,4,6-pentakisphosphate + H2O = 1D-myo-inositol hexakisphosphate + phosphate + H(+)</text>
        <dbReference type="Rhea" id="RHEA:22384"/>
        <dbReference type="ChEBI" id="CHEBI:15377"/>
        <dbReference type="ChEBI" id="CHEBI:15378"/>
        <dbReference type="ChEBI" id="CHEBI:43474"/>
        <dbReference type="ChEBI" id="CHEBI:58130"/>
        <dbReference type="ChEBI" id="CHEBI:58628"/>
        <dbReference type="EC" id="3.6.1.52"/>
    </reaction>
    <physiologicalReaction direction="left-to-right" evidence="6">
        <dbReference type="Rhea" id="RHEA:22385"/>
    </physiologicalReaction>
</comment>
<keyword evidence="9" id="KW-1133">Transmembrane helix</keyword>
<feature type="domain" description="Tyrosine specific protein phosphatases" evidence="11">
    <location>
        <begin position="161"/>
        <end position="209"/>
    </location>
</feature>
<evidence type="ECO:0000313" key="12">
    <source>
        <dbReference type="EMBL" id="KAG5921172.1"/>
    </source>
</evidence>
<gene>
    <name evidence="12" type="ORF">E4U42_005952</name>
</gene>
<protein>
    <recommendedName>
        <fullName evidence="2">diphosphoinositol-polyphosphate diphosphatase</fullName>
        <ecNumber evidence="2">3.6.1.52</ecNumber>
    </recommendedName>
</protein>
<dbReference type="SUPFAM" id="SSF52799">
    <property type="entry name" value="(Phosphotyrosine protein) phosphatases II"/>
    <property type="match status" value="1"/>
</dbReference>
<dbReference type="InterPro" id="IPR020422">
    <property type="entry name" value="TYR_PHOSPHATASE_DUAL_dom"/>
</dbReference>
<keyword evidence="13" id="KW-1185">Reference proteome</keyword>
<dbReference type="InterPro" id="IPR004861">
    <property type="entry name" value="Siw14-like"/>
</dbReference>
<dbReference type="Gene3D" id="3.90.190.10">
    <property type="entry name" value="Protein tyrosine phosphatase superfamily"/>
    <property type="match status" value="1"/>
</dbReference>
<dbReference type="EC" id="3.6.1.52" evidence="2"/>
<dbReference type="GO" id="GO:0005737">
    <property type="term" value="C:cytoplasm"/>
    <property type="evidence" value="ECO:0007669"/>
    <property type="project" value="UniProtKB-SubCell"/>
</dbReference>
<evidence type="ECO:0000256" key="6">
    <source>
        <dbReference type="ARBA" id="ARBA00047342"/>
    </source>
</evidence>
<dbReference type="AlphaFoldDB" id="A0A8K0NH32"/>
<evidence type="ECO:0000313" key="13">
    <source>
        <dbReference type="Proteomes" id="UP000811619"/>
    </source>
</evidence>
<comment type="subcellular location">
    <subcellularLocation>
        <location evidence="1">Cytoplasm</location>
    </subcellularLocation>
</comment>
<evidence type="ECO:0000256" key="3">
    <source>
        <dbReference type="ARBA" id="ARBA00022490"/>
    </source>
</evidence>
<dbReference type="Proteomes" id="UP000811619">
    <property type="component" value="Unassembled WGS sequence"/>
</dbReference>
<feature type="domain" description="Tyrosine-protein phosphatase" evidence="10">
    <location>
        <begin position="88"/>
        <end position="236"/>
    </location>
</feature>
<evidence type="ECO:0000259" key="10">
    <source>
        <dbReference type="PROSITE" id="PS50054"/>
    </source>
</evidence>
<keyword evidence="9" id="KW-0812">Transmembrane</keyword>
<feature type="transmembrane region" description="Helical" evidence="9">
    <location>
        <begin position="253"/>
        <end position="270"/>
    </location>
</feature>
<evidence type="ECO:0000256" key="8">
    <source>
        <dbReference type="SAM" id="MobiDB-lite"/>
    </source>
</evidence>
<name>A0A8K0NH32_9HYPO</name>
<keyword evidence="9" id="KW-0472">Membrane</keyword>
<comment type="caution">
    <text evidence="12">The sequence shown here is derived from an EMBL/GenBank/DDBJ whole genome shotgun (WGS) entry which is preliminary data.</text>
</comment>
<evidence type="ECO:0000256" key="5">
    <source>
        <dbReference type="ARBA" id="ARBA00044949"/>
    </source>
</evidence>
<dbReference type="GO" id="GO:0052840">
    <property type="term" value="F:inositol diphosphate tetrakisphosphate diphosphatase activity"/>
    <property type="evidence" value="ECO:0007669"/>
    <property type="project" value="TreeGrafter"/>
</dbReference>
<organism evidence="12 13">
    <name type="scientific">Claviceps africana</name>
    <dbReference type="NCBI Taxonomy" id="83212"/>
    <lineage>
        <taxon>Eukaryota</taxon>
        <taxon>Fungi</taxon>
        <taxon>Dikarya</taxon>
        <taxon>Ascomycota</taxon>
        <taxon>Pezizomycotina</taxon>
        <taxon>Sordariomycetes</taxon>
        <taxon>Hypocreomycetidae</taxon>
        <taxon>Hypocreales</taxon>
        <taxon>Clavicipitaceae</taxon>
        <taxon>Claviceps</taxon>
    </lineage>
</organism>
<evidence type="ECO:0000256" key="7">
    <source>
        <dbReference type="ARBA" id="ARBA00047927"/>
    </source>
</evidence>
<comment type="catalytic activity">
    <reaction evidence="7">
        <text>1,5-bis(diphospho)-1D-myo-inositol 2,3,4,6-tetrakisphosphate + H2O = 1-diphospho-1D-myo-inositol 2,3,4,5,6-pentakisphosphate + phosphate + 2 H(+)</text>
        <dbReference type="Rhea" id="RHEA:79699"/>
        <dbReference type="ChEBI" id="CHEBI:15377"/>
        <dbReference type="ChEBI" id="CHEBI:15378"/>
        <dbReference type="ChEBI" id="CHEBI:43474"/>
        <dbReference type="ChEBI" id="CHEBI:74946"/>
        <dbReference type="ChEBI" id="CHEBI:77983"/>
        <dbReference type="EC" id="3.6.1.52"/>
    </reaction>
    <physiologicalReaction direction="left-to-right" evidence="7">
        <dbReference type="Rhea" id="RHEA:79700"/>
    </physiologicalReaction>
</comment>
<proteinExistence type="inferred from homology"/>
<reference evidence="12" key="1">
    <citation type="journal article" date="2020" name="bioRxiv">
        <title>Whole genome comparisons of ergot fungi reveals the divergence and evolution of species within the genus Claviceps are the result of varying mechanisms driving genome evolution and host range expansion.</title>
        <authorList>
            <person name="Wyka S.A."/>
            <person name="Mondo S.J."/>
            <person name="Liu M."/>
            <person name="Dettman J."/>
            <person name="Nalam V."/>
            <person name="Broders K.D."/>
        </authorList>
    </citation>
    <scope>NUCLEOTIDE SEQUENCE</scope>
    <source>
        <strain evidence="12">CCC 489</strain>
    </source>
</reference>